<feature type="domain" description="PIH1D1/2/3 CS-like" evidence="5">
    <location>
        <begin position="237"/>
        <end position="325"/>
    </location>
</feature>
<dbReference type="Proteomes" id="UP000504634">
    <property type="component" value="Unplaced"/>
</dbReference>
<gene>
    <name evidence="7" type="primary">LOC115624828</name>
</gene>
<feature type="domain" description="PIH1 N-terminal" evidence="4">
    <location>
        <begin position="45"/>
        <end position="187"/>
    </location>
</feature>
<proteinExistence type="inferred from homology"/>
<keyword evidence="6" id="KW-1185">Reference proteome</keyword>
<evidence type="ECO:0000313" key="6">
    <source>
        <dbReference type="Proteomes" id="UP000504634"/>
    </source>
</evidence>
<evidence type="ECO:0000259" key="5">
    <source>
        <dbReference type="Pfam" id="PF18201"/>
    </source>
</evidence>
<dbReference type="InterPro" id="IPR041442">
    <property type="entry name" value="PIH1D1/2/3_CS-like"/>
</dbReference>
<sequence length="326" mass="37236">MSGPSKFLKGSDAQDLCFVRNELEENISQLLNGAGSSGNVTPREPLIVQPKPGFCVKSFKVNTNEKFFMNVCQAPEVPSPRDVTEIELIEILQSPTPDWRVPMSLSEPRNTKDRSGNTVEVCDIAINPGFLKKIKRSQFFNNFFLNLVSEALSEKYNIQISMERIIILNNRKFIDTLVSHRVRNDDDSEKYGHTDGCGGQKQLLVQEIDEQELENLSKKSEDVRADNSVKLKRAIPKVNSKNFEYKLRARVKDDVAEEIYAELYLPNCISSQELSVDIGEDRILVESLKYGIVFDKFLNYRLHQERAQALFDKTSKMLQIRIPVIE</sequence>
<evidence type="ECO:0000256" key="1">
    <source>
        <dbReference type="ARBA" id="ARBA00008511"/>
    </source>
</evidence>
<evidence type="ECO:0000259" key="4">
    <source>
        <dbReference type="Pfam" id="PF08190"/>
    </source>
</evidence>
<dbReference type="OrthoDB" id="5135119at2759"/>
<dbReference type="RefSeq" id="XP_030375534.1">
    <property type="nucleotide sequence ID" value="XM_030519674.1"/>
</dbReference>
<accession>A0A6J2THP0</accession>
<dbReference type="InterPro" id="IPR012981">
    <property type="entry name" value="PIH1_N"/>
</dbReference>
<dbReference type="GO" id="GO:0006364">
    <property type="term" value="P:rRNA processing"/>
    <property type="evidence" value="ECO:0007669"/>
    <property type="project" value="TreeGrafter"/>
</dbReference>
<organism evidence="6 7">
    <name type="scientific">Drosophila lebanonensis</name>
    <name type="common">Fruit fly</name>
    <name type="synonym">Scaptodrosophila lebanonensis</name>
    <dbReference type="NCBI Taxonomy" id="7225"/>
    <lineage>
        <taxon>Eukaryota</taxon>
        <taxon>Metazoa</taxon>
        <taxon>Ecdysozoa</taxon>
        <taxon>Arthropoda</taxon>
        <taxon>Hexapoda</taxon>
        <taxon>Insecta</taxon>
        <taxon>Pterygota</taxon>
        <taxon>Neoptera</taxon>
        <taxon>Endopterygota</taxon>
        <taxon>Diptera</taxon>
        <taxon>Brachycera</taxon>
        <taxon>Muscomorpha</taxon>
        <taxon>Ephydroidea</taxon>
        <taxon>Drosophilidae</taxon>
        <taxon>Scaptodrosophila</taxon>
    </lineage>
</organism>
<name>A0A6J2THP0_DROLE</name>
<evidence type="ECO:0000256" key="3">
    <source>
        <dbReference type="ARBA" id="ARBA00046233"/>
    </source>
</evidence>
<dbReference type="GO" id="GO:1990904">
    <property type="term" value="C:ribonucleoprotein complex"/>
    <property type="evidence" value="ECO:0007669"/>
    <property type="project" value="TreeGrafter"/>
</dbReference>
<dbReference type="AlphaFoldDB" id="A0A6J2THP0"/>
<dbReference type="Pfam" id="PF08190">
    <property type="entry name" value="PIH1"/>
    <property type="match status" value="1"/>
</dbReference>
<evidence type="ECO:0000313" key="7">
    <source>
        <dbReference type="RefSeq" id="XP_030375534.1"/>
    </source>
</evidence>
<protein>
    <recommendedName>
        <fullName evidence="2">PIH1 domain-containing protein 1</fullName>
    </recommendedName>
</protein>
<comment type="function">
    <text evidence="3">Involved in the assembly of C/D box small nucleolar ribonucleoprotein (snoRNP) particles. Recruits the SWI/SNF complex to the core promoter of rRNA genes and enhances pre-rRNA transcription. Mediates interaction of TELO2 with the R2TP complex which is necessary for the stability of MTOR and SMG1. Positively regulates the assembly and activity of the mTORC1 complex.</text>
</comment>
<dbReference type="Pfam" id="PF18201">
    <property type="entry name" value="PIH1_CS"/>
    <property type="match status" value="1"/>
</dbReference>
<dbReference type="PANTHER" id="PTHR22997">
    <property type="entry name" value="PIH1 DOMAIN-CONTAINING PROTEIN 1"/>
    <property type="match status" value="1"/>
</dbReference>
<reference evidence="7" key="1">
    <citation type="submission" date="2025-08" db="UniProtKB">
        <authorList>
            <consortium name="RefSeq"/>
        </authorList>
    </citation>
    <scope>IDENTIFICATION</scope>
    <source>
        <strain evidence="7">11010-0011.00</strain>
        <tissue evidence="7">Whole body</tissue>
    </source>
</reference>
<evidence type="ECO:0000256" key="2">
    <source>
        <dbReference type="ARBA" id="ARBA00040540"/>
    </source>
</evidence>
<dbReference type="GO" id="GO:0097255">
    <property type="term" value="C:R2TP complex"/>
    <property type="evidence" value="ECO:0007669"/>
    <property type="project" value="TreeGrafter"/>
</dbReference>
<dbReference type="PANTHER" id="PTHR22997:SF0">
    <property type="entry name" value="PIH1 DOMAIN-CONTAINING PROTEIN 1"/>
    <property type="match status" value="1"/>
</dbReference>
<dbReference type="GO" id="GO:0005737">
    <property type="term" value="C:cytoplasm"/>
    <property type="evidence" value="ECO:0007669"/>
    <property type="project" value="TreeGrafter"/>
</dbReference>
<comment type="similarity">
    <text evidence="1">Belongs to the PIH1 family.</text>
</comment>
<dbReference type="GO" id="GO:0000492">
    <property type="term" value="P:box C/D snoRNP assembly"/>
    <property type="evidence" value="ECO:0007669"/>
    <property type="project" value="TreeGrafter"/>
</dbReference>
<dbReference type="InterPro" id="IPR050734">
    <property type="entry name" value="PIH1/Kintoun_subfamily"/>
</dbReference>
<dbReference type="GeneID" id="115624828"/>